<dbReference type="InterPro" id="IPR023333">
    <property type="entry name" value="Proteasome_suB-type"/>
</dbReference>
<dbReference type="CDD" id="cd03760">
    <property type="entry name" value="proteasome_beta_type_4"/>
    <property type="match status" value="1"/>
</dbReference>
<evidence type="ECO:0000256" key="2">
    <source>
        <dbReference type="ARBA" id="ARBA00022942"/>
    </source>
</evidence>
<protein>
    <recommendedName>
        <fullName evidence="4">Proteasome subunit beta</fullName>
    </recommendedName>
</protein>
<dbReference type="GO" id="GO:0005737">
    <property type="term" value="C:cytoplasm"/>
    <property type="evidence" value="ECO:0007669"/>
    <property type="project" value="UniProtKB-SubCell"/>
</dbReference>
<dbReference type="Pfam" id="PF00227">
    <property type="entry name" value="Proteasome"/>
    <property type="match status" value="1"/>
</dbReference>
<dbReference type="GO" id="GO:0005634">
    <property type="term" value="C:nucleus"/>
    <property type="evidence" value="ECO:0007669"/>
    <property type="project" value="UniProtKB-SubCell"/>
</dbReference>
<keyword evidence="3 4" id="KW-0539">Nucleus</keyword>
<evidence type="ECO:0000256" key="3">
    <source>
        <dbReference type="ARBA" id="ARBA00023242"/>
    </source>
</evidence>
<dbReference type="InterPro" id="IPR029055">
    <property type="entry name" value="Ntn_hydrolases_N"/>
</dbReference>
<keyword evidence="1 4" id="KW-0963">Cytoplasm</keyword>
<accession>A0A4E0RAT2</accession>
<evidence type="ECO:0000313" key="5">
    <source>
        <dbReference type="EMBL" id="THD23161.1"/>
    </source>
</evidence>
<proteinExistence type="inferred from homology"/>
<dbReference type="InterPro" id="IPR016295">
    <property type="entry name" value="Proteasome_beta4"/>
</dbReference>
<name>A0A4E0RAT2_FASHE</name>
<gene>
    <name evidence="5" type="ORF">D915_006108</name>
</gene>
<dbReference type="EMBL" id="JXXN02002301">
    <property type="protein sequence ID" value="THD23161.1"/>
    <property type="molecule type" value="Genomic_DNA"/>
</dbReference>
<dbReference type="PROSITE" id="PS51476">
    <property type="entry name" value="PROTEASOME_BETA_2"/>
    <property type="match status" value="1"/>
</dbReference>
<organism evidence="5 6">
    <name type="scientific">Fasciola hepatica</name>
    <name type="common">Liver fluke</name>
    <dbReference type="NCBI Taxonomy" id="6192"/>
    <lineage>
        <taxon>Eukaryota</taxon>
        <taxon>Metazoa</taxon>
        <taxon>Spiralia</taxon>
        <taxon>Lophotrochozoa</taxon>
        <taxon>Platyhelminthes</taxon>
        <taxon>Trematoda</taxon>
        <taxon>Digenea</taxon>
        <taxon>Plagiorchiida</taxon>
        <taxon>Echinostomata</taxon>
        <taxon>Echinostomatoidea</taxon>
        <taxon>Fasciolidae</taxon>
        <taxon>Fasciola</taxon>
    </lineage>
</organism>
<comment type="subcellular location">
    <subcellularLocation>
        <location evidence="4">Cytoplasm</location>
    </subcellularLocation>
    <subcellularLocation>
        <location evidence="4">Nucleus</location>
    </subcellularLocation>
</comment>
<keyword evidence="2 4" id="KW-0647">Proteasome</keyword>
<dbReference type="Proteomes" id="UP000230066">
    <property type="component" value="Unassembled WGS sequence"/>
</dbReference>
<dbReference type="AlphaFoldDB" id="A0A4E0RAT2"/>
<dbReference type="InterPro" id="IPR016050">
    <property type="entry name" value="Proteasome_bsu_CS"/>
</dbReference>
<dbReference type="PANTHER" id="PTHR32194:SF6">
    <property type="entry name" value="PROTEASOME SUBUNIT BETA"/>
    <property type="match status" value="1"/>
</dbReference>
<dbReference type="PANTHER" id="PTHR32194">
    <property type="entry name" value="METALLOPROTEASE TLDD"/>
    <property type="match status" value="1"/>
</dbReference>
<dbReference type="PIRSF" id="PIRSF001213">
    <property type="entry name" value="Psome_endopept_beta"/>
    <property type="match status" value="1"/>
</dbReference>
<dbReference type="PROSITE" id="PS00854">
    <property type="entry name" value="PROTEASOME_BETA_1"/>
    <property type="match status" value="1"/>
</dbReference>
<evidence type="ECO:0000256" key="4">
    <source>
        <dbReference type="PIRNR" id="PIRNR001213"/>
    </source>
</evidence>
<dbReference type="SUPFAM" id="SSF56235">
    <property type="entry name" value="N-terminal nucleophile aminohydrolases (Ntn hydrolases)"/>
    <property type="match status" value="1"/>
</dbReference>
<keyword evidence="6" id="KW-1185">Reference proteome</keyword>
<dbReference type="GO" id="GO:0051603">
    <property type="term" value="P:proteolysis involved in protein catabolic process"/>
    <property type="evidence" value="ECO:0007669"/>
    <property type="project" value="InterPro"/>
</dbReference>
<evidence type="ECO:0000313" key="6">
    <source>
        <dbReference type="Proteomes" id="UP000230066"/>
    </source>
</evidence>
<dbReference type="GO" id="GO:0019774">
    <property type="term" value="C:proteasome core complex, beta-subunit complex"/>
    <property type="evidence" value="ECO:0007669"/>
    <property type="project" value="UniProtKB-UniRule"/>
</dbReference>
<comment type="caution">
    <text evidence="5">The sequence shown here is derived from an EMBL/GenBank/DDBJ whole genome shotgun (WGS) entry which is preliminary data.</text>
</comment>
<dbReference type="Gene3D" id="3.60.20.10">
    <property type="entry name" value="Glutamine Phosphoribosylpyrophosphate, subunit 1, domain 1"/>
    <property type="match status" value="1"/>
</dbReference>
<sequence length="279" mass="31011">MAGVDEPECALPLDSRDVRCCCLLRSFSHFIVKNPTMNCSVQTPQIVGKDAKQHTLSPTCTGASVLGIKFSDGVIIAADMLVSYGSLARYLDVERISMVNDNTVMACSGDIADYQLLKRRVEEQTHTDSLLSDGFTLSPRALHSWITRVLYNRRSRMNPLWNTYIVGGLESDGKPFLGYCDLLGVSFSDDCLATGFGMYLALPLLRQRLEDQAGGDPRKLSKENAVQAITDGMRQLYYRDCRAFKTYQMAVVTSSGVEVRSPLQLETNWEIADYVAGYE</sequence>
<reference evidence="5" key="1">
    <citation type="submission" date="2019-03" db="EMBL/GenBank/DDBJ databases">
        <title>Improved annotation for the trematode Fasciola hepatica.</title>
        <authorList>
            <person name="Choi Y.-J."/>
            <person name="Martin J."/>
            <person name="Mitreva M."/>
        </authorList>
    </citation>
    <scope>NUCLEOTIDE SEQUENCE [LARGE SCALE GENOMIC DNA]</scope>
</reference>
<comment type="similarity">
    <text evidence="4">Belongs to the peptidase T1B family.</text>
</comment>
<dbReference type="FunFam" id="3.60.20.10:FF:000014">
    <property type="entry name" value="Proteasome subunit beta type-7"/>
    <property type="match status" value="1"/>
</dbReference>
<comment type="function">
    <text evidence="4">Non-catalytic component of the proteasome.</text>
</comment>
<evidence type="ECO:0000256" key="1">
    <source>
        <dbReference type="ARBA" id="ARBA00022490"/>
    </source>
</evidence>
<dbReference type="InterPro" id="IPR001353">
    <property type="entry name" value="Proteasome_sua/b"/>
</dbReference>